<evidence type="ECO:0000313" key="2">
    <source>
        <dbReference type="Proteomes" id="UP000663844"/>
    </source>
</evidence>
<evidence type="ECO:0000313" key="1">
    <source>
        <dbReference type="EMBL" id="CAF4081455.1"/>
    </source>
</evidence>
<sequence>MPPPPTLNSNITAIEL</sequence>
<reference evidence="1" key="1">
    <citation type="submission" date="2021-02" db="EMBL/GenBank/DDBJ databases">
        <authorList>
            <person name="Nowell W R."/>
        </authorList>
    </citation>
    <scope>NUCLEOTIDE SEQUENCE</scope>
</reference>
<name>A0A819TQ34_9BILA</name>
<dbReference type="AlphaFoldDB" id="A0A819TQ34"/>
<organism evidence="1 2">
    <name type="scientific">Adineta steineri</name>
    <dbReference type="NCBI Taxonomy" id="433720"/>
    <lineage>
        <taxon>Eukaryota</taxon>
        <taxon>Metazoa</taxon>
        <taxon>Spiralia</taxon>
        <taxon>Gnathifera</taxon>
        <taxon>Rotifera</taxon>
        <taxon>Eurotatoria</taxon>
        <taxon>Bdelloidea</taxon>
        <taxon>Adinetida</taxon>
        <taxon>Adinetidae</taxon>
        <taxon>Adineta</taxon>
    </lineage>
</organism>
<protein>
    <submittedName>
        <fullName evidence="1">Uncharacterized protein</fullName>
    </submittedName>
</protein>
<dbReference type="EMBL" id="CAJOAZ010004948">
    <property type="protein sequence ID" value="CAF4081455.1"/>
    <property type="molecule type" value="Genomic_DNA"/>
</dbReference>
<feature type="non-terminal residue" evidence="1">
    <location>
        <position position="1"/>
    </location>
</feature>
<gene>
    <name evidence="1" type="ORF">OXD698_LOCUS34334</name>
</gene>
<proteinExistence type="predicted"/>
<dbReference type="Proteomes" id="UP000663844">
    <property type="component" value="Unassembled WGS sequence"/>
</dbReference>
<feature type="non-terminal residue" evidence="1">
    <location>
        <position position="16"/>
    </location>
</feature>
<accession>A0A819TQ34</accession>
<comment type="caution">
    <text evidence="1">The sequence shown here is derived from an EMBL/GenBank/DDBJ whole genome shotgun (WGS) entry which is preliminary data.</text>
</comment>